<feature type="domain" description="YcgL" evidence="2">
    <location>
        <begin position="9"/>
        <end position="93"/>
    </location>
</feature>
<comment type="caution">
    <text evidence="3">The sequence shown here is derived from an EMBL/GenBank/DDBJ whole genome shotgun (WGS) entry which is preliminary data.</text>
</comment>
<dbReference type="Gene3D" id="3.10.510.20">
    <property type="entry name" value="YcgL domain"/>
    <property type="match status" value="1"/>
</dbReference>
<gene>
    <name evidence="3" type="ORF">JAZ07_23280</name>
</gene>
<dbReference type="PROSITE" id="PS51648">
    <property type="entry name" value="YCGL"/>
    <property type="match status" value="1"/>
</dbReference>
<name>A0A9E4N8A1_9GAMM</name>
<accession>A0A9E4N8A1</accession>
<organism evidence="3 4">
    <name type="scientific">Candidatus Thiodiazotropha taylori</name>
    <dbReference type="NCBI Taxonomy" id="2792791"/>
    <lineage>
        <taxon>Bacteria</taxon>
        <taxon>Pseudomonadati</taxon>
        <taxon>Pseudomonadota</taxon>
        <taxon>Gammaproteobacteria</taxon>
        <taxon>Chromatiales</taxon>
        <taxon>Sedimenticolaceae</taxon>
        <taxon>Candidatus Thiodiazotropha</taxon>
    </lineage>
</organism>
<evidence type="ECO:0000259" key="2">
    <source>
        <dbReference type="PROSITE" id="PS51648"/>
    </source>
</evidence>
<dbReference type="InterPro" id="IPR027354">
    <property type="entry name" value="YcgL_dom"/>
</dbReference>
<sequence length="93" mass="10671">MTGDPLMEVSCCIYRSSKKDEMYLYVPEEGDFSNVPDALLKRFGRPEKVMELTLNSSRKLAREEVSVVMQNLTSQGFHLQLPPKIDVELYRGD</sequence>
<dbReference type="HAMAP" id="MF_01866">
    <property type="entry name" value="UPF0745"/>
    <property type="match status" value="1"/>
</dbReference>
<evidence type="ECO:0000313" key="4">
    <source>
        <dbReference type="Proteomes" id="UP000886667"/>
    </source>
</evidence>
<dbReference type="Pfam" id="PF05166">
    <property type="entry name" value="YcgL"/>
    <property type="match status" value="1"/>
</dbReference>
<dbReference type="PANTHER" id="PTHR38109:SF1">
    <property type="entry name" value="PROTEIN YCGL"/>
    <property type="match status" value="1"/>
</dbReference>
<dbReference type="EMBL" id="JAEPCM010000869">
    <property type="protein sequence ID" value="MCG7949270.1"/>
    <property type="molecule type" value="Genomic_DNA"/>
</dbReference>
<dbReference type="AlphaFoldDB" id="A0A9E4N8A1"/>
<reference evidence="3" key="1">
    <citation type="journal article" date="2021" name="Proc. Natl. Acad. Sci. U.S.A.">
        <title>Global biogeography of chemosynthetic symbionts reveals both localized and globally distributed symbiont groups. .</title>
        <authorList>
            <person name="Osvatic J.T."/>
            <person name="Wilkins L.G.E."/>
            <person name="Leibrecht L."/>
            <person name="Leray M."/>
            <person name="Zauner S."/>
            <person name="Polzin J."/>
            <person name="Camacho Y."/>
            <person name="Gros O."/>
            <person name="van Gils J.A."/>
            <person name="Eisen J.A."/>
            <person name="Petersen J.M."/>
            <person name="Yuen B."/>
        </authorList>
    </citation>
    <scope>NUCLEOTIDE SEQUENCE</scope>
    <source>
        <strain evidence="3">MAGclacostrist064TRANS</strain>
    </source>
</reference>
<dbReference type="SUPFAM" id="SSF160191">
    <property type="entry name" value="YcgL-like"/>
    <property type="match status" value="1"/>
</dbReference>
<dbReference type="InterPro" id="IPR038068">
    <property type="entry name" value="YcgL-like_sf"/>
</dbReference>
<evidence type="ECO:0000256" key="1">
    <source>
        <dbReference type="HAMAP-Rule" id="MF_01866"/>
    </source>
</evidence>
<evidence type="ECO:0000313" key="3">
    <source>
        <dbReference type="EMBL" id="MCG7949270.1"/>
    </source>
</evidence>
<dbReference type="Proteomes" id="UP000886667">
    <property type="component" value="Unassembled WGS sequence"/>
</dbReference>
<protein>
    <recommendedName>
        <fullName evidence="1">YcgL domain-containing protein JAZ07_23280</fullName>
    </recommendedName>
</protein>
<proteinExistence type="inferred from homology"/>
<dbReference type="PANTHER" id="PTHR38109">
    <property type="entry name" value="PROTEIN YCGL"/>
    <property type="match status" value="1"/>
</dbReference>